<dbReference type="OrthoDB" id="5296814at2"/>
<evidence type="ECO:0000256" key="1">
    <source>
        <dbReference type="SAM" id="SignalP"/>
    </source>
</evidence>
<keyword evidence="1" id="KW-0732">Signal</keyword>
<dbReference type="Proteomes" id="UP000308891">
    <property type="component" value="Unassembled WGS sequence"/>
</dbReference>
<sequence length="170" mass="18858">MRIPILTLCALSLAGGFALADDDHHHGGKKYKRPKQLAVPLSAPKVWTAECGSCHIAYPPGLLPPAAWKQQMDTLKHHYGSNATLDKTDEQAIRDFLAFASQANRLPLEPSPKAGEPPRITTTRWFIRKHDEVTAEQWRRKSVGSKANCQACHAGAEKGDFDDDRVQIPR</sequence>
<organism evidence="2 3">
    <name type="scientific">Crenobacter intestini</name>
    <dbReference type="NCBI Taxonomy" id="2563443"/>
    <lineage>
        <taxon>Bacteria</taxon>
        <taxon>Pseudomonadati</taxon>
        <taxon>Pseudomonadota</taxon>
        <taxon>Betaproteobacteria</taxon>
        <taxon>Neisseriales</taxon>
        <taxon>Neisseriaceae</taxon>
        <taxon>Crenobacter</taxon>
    </lineage>
</organism>
<dbReference type="Pfam" id="PF09626">
    <property type="entry name" value="DHC"/>
    <property type="match status" value="1"/>
</dbReference>
<feature type="chain" id="PRO_5020224459" evidence="1">
    <location>
        <begin position="21"/>
        <end position="170"/>
    </location>
</feature>
<evidence type="ECO:0000313" key="2">
    <source>
        <dbReference type="EMBL" id="TIC78594.1"/>
    </source>
</evidence>
<dbReference type="RefSeq" id="WP_136555751.1">
    <property type="nucleotide sequence ID" value="NZ_STGJ01000024.1"/>
</dbReference>
<dbReference type="EMBL" id="STGJ01000024">
    <property type="protein sequence ID" value="TIC78594.1"/>
    <property type="molecule type" value="Genomic_DNA"/>
</dbReference>
<comment type="caution">
    <text evidence="2">The sequence shown here is derived from an EMBL/GenBank/DDBJ whole genome shotgun (WGS) entry which is preliminary data.</text>
</comment>
<dbReference type="InterPro" id="IPR036280">
    <property type="entry name" value="Multihaem_cyt_sf"/>
</dbReference>
<accession>A0A4T0UJ50</accession>
<dbReference type="AlphaFoldDB" id="A0A4T0UJ50"/>
<feature type="signal peptide" evidence="1">
    <location>
        <begin position="1"/>
        <end position="20"/>
    </location>
</feature>
<name>A0A4T0UJ50_9NEIS</name>
<keyword evidence="3" id="KW-1185">Reference proteome</keyword>
<dbReference type="InterPro" id="IPR018588">
    <property type="entry name" value="Dihaem_cytochrome-c"/>
</dbReference>
<evidence type="ECO:0000313" key="3">
    <source>
        <dbReference type="Proteomes" id="UP000308891"/>
    </source>
</evidence>
<reference evidence="2 3" key="1">
    <citation type="submission" date="2019-04" db="EMBL/GenBank/DDBJ databases">
        <title>Crenobacter sp. nov.</title>
        <authorList>
            <person name="Shi S."/>
        </authorList>
    </citation>
    <scope>NUCLEOTIDE SEQUENCE [LARGE SCALE GENOMIC DNA]</scope>
    <source>
        <strain evidence="2 3">GY 70310</strain>
    </source>
</reference>
<gene>
    <name evidence="2" type="ORF">E5K04_15470</name>
</gene>
<dbReference type="SUPFAM" id="SSF48695">
    <property type="entry name" value="Multiheme cytochromes"/>
    <property type="match status" value="1"/>
</dbReference>
<protein>
    <submittedName>
        <fullName evidence="2">Cytochrome C</fullName>
    </submittedName>
</protein>
<proteinExistence type="predicted"/>